<feature type="region of interest" description="Disordered" evidence="1">
    <location>
        <begin position="69"/>
        <end position="108"/>
    </location>
</feature>
<gene>
    <name evidence="2" type="ORF">B0H17DRAFT_957129</name>
</gene>
<proteinExistence type="predicted"/>
<comment type="caution">
    <text evidence="2">The sequence shown here is derived from an EMBL/GenBank/DDBJ whole genome shotgun (WGS) entry which is preliminary data.</text>
</comment>
<feature type="compositionally biased region" description="Polar residues" evidence="1">
    <location>
        <begin position="1"/>
        <end position="13"/>
    </location>
</feature>
<evidence type="ECO:0000313" key="2">
    <source>
        <dbReference type="EMBL" id="KAJ7653856.1"/>
    </source>
</evidence>
<evidence type="ECO:0000313" key="3">
    <source>
        <dbReference type="Proteomes" id="UP001221757"/>
    </source>
</evidence>
<dbReference type="AlphaFoldDB" id="A0AAD7CMW0"/>
<feature type="non-terminal residue" evidence="2">
    <location>
        <position position="1"/>
    </location>
</feature>
<dbReference type="Pfam" id="PF18759">
    <property type="entry name" value="Plavaka"/>
    <property type="match status" value="1"/>
</dbReference>
<sequence>TPQATKSHLTQSRHCAWYRKGKNPEGRRRTMRTPTPPPLDEIPGEVIVTPDVPVAEVLQQWEDDLFQFIPVDPTQPRPSSATARAGPSSGPRRVTHPADYLSDDDDGRITEIHPTAGKVIRMNDNLHAKWKRSFGLVVDPDGDVEMAGPGSLNGFAPFASELDWRIAEWVVKDGPGHKAFDRLLDIPGVREKLGLSYSNIRGLHQIIDEISERAAWTSKLLSFPDRPDEKYTMRYRDPLEAIRSLLGNPAHAKDIVYVPKRVFSSQKKENRVYNEMWTGQWWAAVQVHP</sequence>
<evidence type="ECO:0000256" key="1">
    <source>
        <dbReference type="SAM" id="MobiDB-lite"/>
    </source>
</evidence>
<accession>A0AAD7CMW0</accession>
<name>A0AAD7CMW0_MYCRO</name>
<reference evidence="2" key="1">
    <citation type="submission" date="2023-03" db="EMBL/GenBank/DDBJ databases">
        <title>Massive genome expansion in bonnet fungi (Mycena s.s.) driven by repeated elements and novel gene families across ecological guilds.</title>
        <authorList>
            <consortium name="Lawrence Berkeley National Laboratory"/>
            <person name="Harder C.B."/>
            <person name="Miyauchi S."/>
            <person name="Viragh M."/>
            <person name="Kuo A."/>
            <person name="Thoen E."/>
            <person name="Andreopoulos B."/>
            <person name="Lu D."/>
            <person name="Skrede I."/>
            <person name="Drula E."/>
            <person name="Henrissat B."/>
            <person name="Morin E."/>
            <person name="Kohler A."/>
            <person name="Barry K."/>
            <person name="LaButti K."/>
            <person name="Morin E."/>
            <person name="Salamov A."/>
            <person name="Lipzen A."/>
            <person name="Mereny Z."/>
            <person name="Hegedus B."/>
            <person name="Baldrian P."/>
            <person name="Stursova M."/>
            <person name="Weitz H."/>
            <person name="Taylor A."/>
            <person name="Grigoriev I.V."/>
            <person name="Nagy L.G."/>
            <person name="Martin F."/>
            <person name="Kauserud H."/>
        </authorList>
    </citation>
    <scope>NUCLEOTIDE SEQUENCE</scope>
    <source>
        <strain evidence="2">CBHHK067</strain>
    </source>
</reference>
<keyword evidence="3" id="KW-1185">Reference proteome</keyword>
<protein>
    <submittedName>
        <fullName evidence="2">Uncharacterized protein</fullName>
    </submittedName>
</protein>
<dbReference type="EMBL" id="JARKIE010000328">
    <property type="protein sequence ID" value="KAJ7653856.1"/>
    <property type="molecule type" value="Genomic_DNA"/>
</dbReference>
<dbReference type="InterPro" id="IPR041078">
    <property type="entry name" value="Plavaka"/>
</dbReference>
<organism evidence="2 3">
    <name type="scientific">Mycena rosella</name>
    <name type="common">Pink bonnet</name>
    <name type="synonym">Agaricus rosellus</name>
    <dbReference type="NCBI Taxonomy" id="1033263"/>
    <lineage>
        <taxon>Eukaryota</taxon>
        <taxon>Fungi</taxon>
        <taxon>Dikarya</taxon>
        <taxon>Basidiomycota</taxon>
        <taxon>Agaricomycotina</taxon>
        <taxon>Agaricomycetes</taxon>
        <taxon>Agaricomycetidae</taxon>
        <taxon>Agaricales</taxon>
        <taxon>Marasmiineae</taxon>
        <taxon>Mycenaceae</taxon>
        <taxon>Mycena</taxon>
    </lineage>
</organism>
<feature type="region of interest" description="Disordered" evidence="1">
    <location>
        <begin position="1"/>
        <end position="44"/>
    </location>
</feature>
<dbReference type="Proteomes" id="UP001221757">
    <property type="component" value="Unassembled WGS sequence"/>
</dbReference>